<sequence length="123" mass="14098">MKTNLTKCFVFVAGFLAGIVFIILSNRSSDTLYQWKNPSDTLVLSVATNGTNYNAWLSSHDYHRFFLTPFANGKVLPRGVMMVVDENFSDYQNLKVEWLDNGCLITAKYGYQIYMPYPSEEFP</sequence>
<protein>
    <submittedName>
        <fullName evidence="1">Uncharacterized protein</fullName>
    </submittedName>
</protein>
<evidence type="ECO:0000313" key="2">
    <source>
        <dbReference type="Proteomes" id="UP000254065"/>
    </source>
</evidence>
<organism evidence="1 2">
    <name type="scientific">Moraxella caprae</name>
    <dbReference type="NCBI Taxonomy" id="90240"/>
    <lineage>
        <taxon>Bacteria</taxon>
        <taxon>Pseudomonadati</taxon>
        <taxon>Pseudomonadota</taxon>
        <taxon>Gammaproteobacteria</taxon>
        <taxon>Moraxellales</taxon>
        <taxon>Moraxellaceae</taxon>
        <taxon>Moraxella</taxon>
    </lineage>
</organism>
<dbReference type="Proteomes" id="UP000254065">
    <property type="component" value="Unassembled WGS sequence"/>
</dbReference>
<dbReference type="AlphaFoldDB" id="A0A378QZ71"/>
<evidence type="ECO:0000313" key="1">
    <source>
        <dbReference type="EMBL" id="STZ08264.1"/>
    </source>
</evidence>
<keyword evidence="2" id="KW-1185">Reference proteome</keyword>
<accession>A0A378QZ71</accession>
<dbReference type="EMBL" id="UGQB01000004">
    <property type="protein sequence ID" value="STZ08264.1"/>
    <property type="molecule type" value="Genomic_DNA"/>
</dbReference>
<name>A0A378QZ71_9GAMM</name>
<dbReference type="RefSeq" id="WP_029103344.1">
    <property type="nucleotide sequence ID" value="NZ_UGQB01000004.1"/>
</dbReference>
<dbReference type="OrthoDB" id="6648063at2"/>
<gene>
    <name evidence="1" type="ORF">NCTC12877_01259</name>
</gene>
<reference evidence="1 2" key="1">
    <citation type="submission" date="2018-06" db="EMBL/GenBank/DDBJ databases">
        <authorList>
            <consortium name="Pathogen Informatics"/>
            <person name="Doyle S."/>
        </authorList>
    </citation>
    <scope>NUCLEOTIDE SEQUENCE [LARGE SCALE GENOMIC DNA]</scope>
    <source>
        <strain evidence="1 2">NCTC12877</strain>
    </source>
</reference>
<proteinExistence type="predicted"/>